<dbReference type="OrthoDB" id="6751304at2"/>
<evidence type="ECO:0000313" key="3">
    <source>
        <dbReference type="EMBL" id="OAJ55857.1"/>
    </source>
</evidence>
<dbReference type="EMBL" id="LXJZ01000220">
    <property type="protein sequence ID" value="OAJ53158.1"/>
    <property type="molecule type" value="Genomic_DNA"/>
</dbReference>
<dbReference type="Proteomes" id="UP000077961">
    <property type="component" value="Unassembled WGS sequence"/>
</dbReference>
<feature type="signal peptide" evidence="1">
    <location>
        <begin position="1"/>
        <end position="30"/>
    </location>
</feature>
<evidence type="ECO:0000313" key="4">
    <source>
        <dbReference type="Proteomes" id="UP000077961"/>
    </source>
</evidence>
<dbReference type="Pfam" id="PF07044">
    <property type="entry name" value="DUF1329"/>
    <property type="match status" value="1"/>
</dbReference>
<dbReference type="Gene3D" id="2.50.20.10">
    <property type="entry name" value="Lipoprotein localisation LolA/LolB/LppX"/>
    <property type="match status" value="1"/>
</dbReference>
<dbReference type="InterPro" id="IPR010752">
    <property type="entry name" value="DUF1329"/>
</dbReference>
<proteinExistence type="predicted"/>
<feature type="chain" id="PRO_5008393514" description="Outer membrane lipoprotein-sorting protein" evidence="1">
    <location>
        <begin position="31"/>
        <end position="463"/>
    </location>
</feature>
<organism evidence="3 5">
    <name type="scientific">Paraburkholderia ginsengiterrae</name>
    <dbReference type="NCBI Taxonomy" id="1462993"/>
    <lineage>
        <taxon>Bacteria</taxon>
        <taxon>Pseudomonadati</taxon>
        <taxon>Pseudomonadota</taxon>
        <taxon>Betaproteobacteria</taxon>
        <taxon>Burkholderiales</taxon>
        <taxon>Burkholderiaceae</taxon>
        <taxon>Paraburkholderia</taxon>
    </lineage>
</organism>
<keyword evidence="4" id="KW-1185">Reference proteome</keyword>
<dbReference type="AlphaFoldDB" id="A0A1A9N4A0"/>
<evidence type="ECO:0000256" key="1">
    <source>
        <dbReference type="SAM" id="SignalP"/>
    </source>
</evidence>
<evidence type="ECO:0008006" key="6">
    <source>
        <dbReference type="Google" id="ProtNLM"/>
    </source>
</evidence>
<gene>
    <name evidence="2" type="ORF">A6V36_12460</name>
    <name evidence="3" type="ORF">A6V37_06525</name>
</gene>
<dbReference type="RefSeq" id="WP_064271634.1">
    <property type="nucleotide sequence ID" value="NZ_LXJZ01000220.1"/>
</dbReference>
<evidence type="ECO:0000313" key="2">
    <source>
        <dbReference type="EMBL" id="OAJ53158.1"/>
    </source>
</evidence>
<dbReference type="EMBL" id="LXKA01000338">
    <property type="protein sequence ID" value="OAJ55857.1"/>
    <property type="molecule type" value="Genomic_DNA"/>
</dbReference>
<protein>
    <recommendedName>
        <fullName evidence="6">Outer membrane lipoprotein-sorting protein</fullName>
    </recommendedName>
</protein>
<sequence length="463" mass="52090">MSRIFNPALRLCVFAAGAAFAAAAVAPSFAKTSPEDIAKLEGPLTPMGAERAGNADGTIPAWSGKWFGTPPGVDYKPGQRFPDPYASEKPLFVITAQNMQQYEARLTDGEKALLKKYPDTFKIPVYPSHRDFSYGDAVYKNIRLYAPSTTMTKDQNGLTEFPPVSPFPVPKNGVEAMWNLRFASAVEGETATYDQAVVYPDGNIAWGKVQYAIYGPRSADHFDPKNALNSKSFFRMTTMLPLSDRGTIITGFEMWNQEGSDTRRTWSYNPGTRRVRQAPEFGFDQPQGPGGFRTVDDDRLFNGSGERYDWKILGKREVYVPYDNYKLMDPSIKYTDVLTKGHENTQYMRFELHRVWVLQATLKSGYRHQYAKRVLYLDEDTWNAVTADNYDARGTLWRTNLAPTLYAYDAKAFYSTSVFYHDLISGAYYADRLSNQEPMPALTASSQLTEAYFSPDAIRGAGN</sequence>
<evidence type="ECO:0000313" key="5">
    <source>
        <dbReference type="Proteomes" id="UP000078116"/>
    </source>
</evidence>
<keyword evidence="1" id="KW-0732">Signal</keyword>
<accession>A0A1A9N4A0</accession>
<dbReference type="CDD" id="cd16329">
    <property type="entry name" value="LolA_like"/>
    <property type="match status" value="1"/>
</dbReference>
<reference evidence="4 5" key="1">
    <citation type="submission" date="2016-04" db="EMBL/GenBank/DDBJ databases">
        <title>Reclassification of Paraburkholderia panaciterrae (Farh et al. 2015) Dobritsa &amp; Samadpour 2016 as a later homotypic synonym of Paraburkholderia ginsengiterrae (Farh et al. 2015) Dobritsa &amp; Samadpour 2016.</title>
        <authorList>
            <person name="Dobritsa A.P."/>
            <person name="Kutumbaka K."/>
            <person name="Samadpour M."/>
        </authorList>
    </citation>
    <scope>NUCLEOTIDE SEQUENCE [LARGE SCALE GENOMIC DNA]</scope>
    <source>
        <strain evidence="3 5">DCY85</strain>
        <strain evidence="2 4">DCY85-1</strain>
    </source>
</reference>
<dbReference type="Proteomes" id="UP000078116">
    <property type="component" value="Unassembled WGS sequence"/>
</dbReference>
<name>A0A1A9N4A0_9BURK</name>
<dbReference type="STRING" id="1462993.A6V36_12460"/>
<comment type="caution">
    <text evidence="3">The sequence shown here is derived from an EMBL/GenBank/DDBJ whole genome shotgun (WGS) entry which is preliminary data.</text>
</comment>